<comment type="caution">
    <text evidence="1">The sequence shown here is derived from an EMBL/GenBank/DDBJ whole genome shotgun (WGS) entry which is preliminary data.</text>
</comment>
<reference evidence="1" key="1">
    <citation type="journal article" date="2014" name="Front. Microbiol.">
        <title>High frequency of phylogenetically diverse reductive dehalogenase-homologous genes in deep subseafloor sedimentary metagenomes.</title>
        <authorList>
            <person name="Kawai M."/>
            <person name="Futagami T."/>
            <person name="Toyoda A."/>
            <person name="Takaki Y."/>
            <person name="Nishi S."/>
            <person name="Hori S."/>
            <person name="Arai W."/>
            <person name="Tsubouchi T."/>
            <person name="Morono Y."/>
            <person name="Uchiyama I."/>
            <person name="Ito T."/>
            <person name="Fujiyama A."/>
            <person name="Inagaki F."/>
            <person name="Takami H."/>
        </authorList>
    </citation>
    <scope>NUCLEOTIDE SEQUENCE</scope>
    <source>
        <strain evidence="1">Expedition CK06-06</strain>
    </source>
</reference>
<feature type="non-terminal residue" evidence="1">
    <location>
        <position position="1"/>
    </location>
</feature>
<gene>
    <name evidence="1" type="ORF">S06H3_11666</name>
</gene>
<accession>X1LDM4</accession>
<sequence length="156" mass="18818">FANLQEVLLHYRFHSAQFTKLANNNQDIKNNMAENFIGRPLTDHEKRCHESLHFTKPYVNTQITSDVVKWVDFLKNLNASKKTYIEPAFSKTLDKVKKNMHKKMFYNSIRNNKRYNPILVFRLFLSKQKYFLYFSFIELSKICIKCFILWPNKNFH</sequence>
<evidence type="ECO:0000313" key="1">
    <source>
        <dbReference type="EMBL" id="GAI17402.1"/>
    </source>
</evidence>
<name>X1LDM4_9ZZZZ</name>
<dbReference type="AlphaFoldDB" id="X1LDM4"/>
<dbReference type="EMBL" id="BARV01005748">
    <property type="protein sequence ID" value="GAI17402.1"/>
    <property type="molecule type" value="Genomic_DNA"/>
</dbReference>
<organism evidence="1">
    <name type="scientific">marine sediment metagenome</name>
    <dbReference type="NCBI Taxonomy" id="412755"/>
    <lineage>
        <taxon>unclassified sequences</taxon>
        <taxon>metagenomes</taxon>
        <taxon>ecological metagenomes</taxon>
    </lineage>
</organism>
<protein>
    <submittedName>
        <fullName evidence="1">Uncharacterized protein</fullName>
    </submittedName>
</protein>
<proteinExistence type="predicted"/>